<evidence type="ECO:0000313" key="3">
    <source>
        <dbReference type="EnsemblMetazoa" id="XP_004928961.2"/>
    </source>
</evidence>
<feature type="compositionally biased region" description="Basic and acidic residues" evidence="1">
    <location>
        <begin position="54"/>
        <end position="67"/>
    </location>
</feature>
<reference evidence="3" key="2">
    <citation type="submission" date="2022-06" db="UniProtKB">
        <authorList>
            <consortium name="EnsemblMetazoa"/>
        </authorList>
    </citation>
    <scope>IDENTIFICATION</scope>
    <source>
        <strain evidence="3">p50T (Dazao)</strain>
    </source>
</reference>
<accession>A0A8R2AJZ1</accession>
<dbReference type="RefSeq" id="XP_004928961.2">
    <property type="nucleotide sequence ID" value="XM_004928904.5"/>
</dbReference>
<proteinExistence type="predicted"/>
<organism evidence="3 4">
    <name type="scientific">Bombyx mori</name>
    <name type="common">Silk moth</name>
    <dbReference type="NCBI Taxonomy" id="7091"/>
    <lineage>
        <taxon>Eukaryota</taxon>
        <taxon>Metazoa</taxon>
        <taxon>Ecdysozoa</taxon>
        <taxon>Arthropoda</taxon>
        <taxon>Hexapoda</taxon>
        <taxon>Insecta</taxon>
        <taxon>Pterygota</taxon>
        <taxon>Neoptera</taxon>
        <taxon>Endopterygota</taxon>
        <taxon>Lepidoptera</taxon>
        <taxon>Glossata</taxon>
        <taxon>Ditrysia</taxon>
        <taxon>Bombycoidea</taxon>
        <taxon>Bombycidae</taxon>
        <taxon>Bombycinae</taxon>
        <taxon>Bombyx</taxon>
    </lineage>
</organism>
<dbReference type="GeneID" id="101747215"/>
<protein>
    <recommendedName>
        <fullName evidence="2">SCA7 domain-containing protein</fullName>
    </recommendedName>
</protein>
<dbReference type="PANTHER" id="PTHR15117:SF24">
    <property type="entry name" value="SCA7 DOMAIN-CONTAINING PROTEIN"/>
    <property type="match status" value="1"/>
</dbReference>
<evidence type="ECO:0000259" key="2">
    <source>
        <dbReference type="PROSITE" id="PS51505"/>
    </source>
</evidence>
<dbReference type="Pfam" id="PF08313">
    <property type="entry name" value="SCA7"/>
    <property type="match status" value="1"/>
</dbReference>
<dbReference type="Proteomes" id="UP000005204">
    <property type="component" value="Unassembled WGS sequence"/>
</dbReference>
<feature type="region of interest" description="Disordered" evidence="1">
    <location>
        <begin position="33"/>
        <end position="76"/>
    </location>
</feature>
<reference evidence="4" key="1">
    <citation type="journal article" date="2008" name="Insect Biochem. Mol. Biol.">
        <title>The genome of a lepidopteran model insect, the silkworm Bombyx mori.</title>
        <authorList>
            <consortium name="International Silkworm Genome Consortium"/>
        </authorList>
    </citation>
    <scope>NUCLEOTIDE SEQUENCE [LARGE SCALE GENOMIC DNA]</scope>
    <source>
        <strain evidence="4">p50T</strain>
    </source>
</reference>
<evidence type="ECO:0000256" key="1">
    <source>
        <dbReference type="SAM" id="MobiDB-lite"/>
    </source>
</evidence>
<dbReference type="InterPro" id="IPR052237">
    <property type="entry name" value="Ataxin-7-like_regulator"/>
</dbReference>
<feature type="region of interest" description="Disordered" evidence="1">
    <location>
        <begin position="119"/>
        <end position="154"/>
    </location>
</feature>
<dbReference type="Gene3D" id="6.10.140.670">
    <property type="match status" value="1"/>
</dbReference>
<keyword evidence="4" id="KW-1185">Reference proteome</keyword>
<feature type="compositionally biased region" description="Pro residues" evidence="1">
    <location>
        <begin position="420"/>
        <end position="430"/>
    </location>
</feature>
<feature type="compositionally biased region" description="Pro residues" evidence="1">
    <location>
        <begin position="321"/>
        <end position="331"/>
    </location>
</feature>
<evidence type="ECO:0000313" key="4">
    <source>
        <dbReference type="Proteomes" id="UP000005204"/>
    </source>
</evidence>
<feature type="compositionally biased region" description="Low complexity" evidence="1">
    <location>
        <begin position="332"/>
        <end position="344"/>
    </location>
</feature>
<dbReference type="EnsemblMetazoa" id="XM_004928904.4">
    <property type="protein sequence ID" value="XP_004928961.2"/>
    <property type="gene ID" value="LOC101747215"/>
</dbReference>
<dbReference type="PANTHER" id="PTHR15117">
    <property type="entry name" value="ATAXIN 7 RELATED"/>
    <property type="match status" value="1"/>
</dbReference>
<feature type="domain" description="SCA7" evidence="2">
    <location>
        <begin position="352"/>
        <end position="419"/>
    </location>
</feature>
<dbReference type="KEGG" id="bmor:101747215"/>
<feature type="region of interest" description="Disordered" evidence="1">
    <location>
        <begin position="411"/>
        <end position="430"/>
    </location>
</feature>
<dbReference type="InterPro" id="IPR013243">
    <property type="entry name" value="SCA7_dom"/>
</dbReference>
<dbReference type="SMR" id="A0A8R2AJZ1"/>
<dbReference type="PROSITE" id="PS51505">
    <property type="entry name" value="SCA7"/>
    <property type="match status" value="1"/>
</dbReference>
<sequence length="670" mass="71997">MSGDYPFATKLVSPVKCNEKPWDLWVSEIGHLSPRRDDDAAPGSDVKSSASMRRSNDHHPYKAADRTRQRRPGLNRLKQDTMNLHGLFPQMDNLNAAVCHMCGVIVKCSAAYRHLLDSHTGNEPLLPPPPPAPTVRSRSRHKKEPPPPPPPVPIDVRQIKMDTSPVHSATPPLSRIVMPPPEAPPYMEEPNNPAVTGEVQVCVEGGELPVVSIQDTDDLPLGENITDDIFEIMNSEGIQSADDITNSTDWKNIIRDIGNMHDINFPQASDPISSQEMYPPMHTASLPAYALTDADLSNLHFPSNTSPMLTSVVETSTMPVLTPPVPPPAPSPAKSTPSTPSSRSGGRKTSKTKFSLREYDPNKHCGVLMVETLKPCTRSLTCKAHALSLRRTVEGRAKPFDTLLAEHRASREAGAAAAAAPPPPAPPPVAAAPLNIPPLLVNNTSHIDLSAFNGLTAEQQVNDIYASLLGVEEGEAVLPDTSSFTSLLSQQLPEPFLLPEAELQEEVPVLNTVQADEPPPAVVPTDVCWYSSTPRPLALCTFNASHAGGAITLGKKFATVRSNIKSSLTRSQCKTGAANNYYYGSNSLSLSKTVHINAGKSTKPEVRKLIVTCGSGGGKDKVQQTLSELFGGHALNGHVGKRAPLKHKRPGAVLDLGFSLDAALLADEKC</sequence>
<name>A0A8R2AJZ1_BOMMO</name>
<feature type="region of interest" description="Disordered" evidence="1">
    <location>
        <begin position="319"/>
        <end position="356"/>
    </location>
</feature>
<dbReference type="AlphaFoldDB" id="A0A8R2AJZ1"/>